<comment type="similarity">
    <text evidence="2">Belongs to the strictosidine synthase family.</text>
</comment>
<organism evidence="6 7">
    <name type="scientific">Lithospermum erythrorhizon</name>
    <name type="common">Purple gromwell</name>
    <name type="synonym">Lithospermum officinale var. erythrorhizon</name>
    <dbReference type="NCBI Taxonomy" id="34254"/>
    <lineage>
        <taxon>Eukaryota</taxon>
        <taxon>Viridiplantae</taxon>
        <taxon>Streptophyta</taxon>
        <taxon>Embryophyta</taxon>
        <taxon>Tracheophyta</taxon>
        <taxon>Spermatophyta</taxon>
        <taxon>Magnoliopsida</taxon>
        <taxon>eudicotyledons</taxon>
        <taxon>Gunneridae</taxon>
        <taxon>Pentapetalae</taxon>
        <taxon>asterids</taxon>
        <taxon>lamiids</taxon>
        <taxon>Boraginales</taxon>
        <taxon>Boraginaceae</taxon>
        <taxon>Boraginoideae</taxon>
        <taxon>Lithospermeae</taxon>
        <taxon>Lithospermum</taxon>
    </lineage>
</organism>
<accession>A0AAV3QJ85</accession>
<dbReference type="InterPro" id="IPR018119">
    <property type="entry name" value="Strictosidine_synth_cons-reg"/>
</dbReference>
<feature type="domain" description="Strictosidine synthase conserved region" evidence="5">
    <location>
        <begin position="60"/>
        <end position="124"/>
    </location>
</feature>
<dbReference type="Pfam" id="PF03088">
    <property type="entry name" value="Str_synth"/>
    <property type="match status" value="1"/>
</dbReference>
<dbReference type="EMBL" id="BAABME010021397">
    <property type="protein sequence ID" value="GAA0163196.1"/>
    <property type="molecule type" value="Genomic_DNA"/>
</dbReference>
<dbReference type="PANTHER" id="PTHR10426:SF106">
    <property type="entry name" value="PROTEIN STRICTOSIDINE SYNTHASE-LIKE 3"/>
    <property type="match status" value="1"/>
</dbReference>
<dbReference type="GO" id="GO:0016787">
    <property type="term" value="F:hydrolase activity"/>
    <property type="evidence" value="ECO:0007669"/>
    <property type="project" value="TreeGrafter"/>
</dbReference>
<protein>
    <recommendedName>
        <fullName evidence="5">Strictosidine synthase conserved region domain-containing protein</fullName>
    </recommendedName>
</protein>
<evidence type="ECO:0000256" key="1">
    <source>
        <dbReference type="ARBA" id="ARBA00004116"/>
    </source>
</evidence>
<name>A0AAV3QJ85_LITER</name>
<keyword evidence="7" id="KW-1185">Reference proteome</keyword>
<dbReference type="GO" id="GO:0012505">
    <property type="term" value="C:endomembrane system"/>
    <property type="evidence" value="ECO:0007669"/>
    <property type="project" value="TreeGrafter"/>
</dbReference>
<keyword evidence="3" id="KW-0926">Vacuole</keyword>
<dbReference type="AlphaFoldDB" id="A0AAV3QJ85"/>
<evidence type="ECO:0000313" key="7">
    <source>
        <dbReference type="Proteomes" id="UP001454036"/>
    </source>
</evidence>
<dbReference type="Proteomes" id="UP001454036">
    <property type="component" value="Unassembled WGS sequence"/>
</dbReference>
<dbReference type="PANTHER" id="PTHR10426">
    <property type="entry name" value="STRICTOSIDINE SYNTHASE-RELATED"/>
    <property type="match status" value="1"/>
</dbReference>
<dbReference type="Gene3D" id="2.120.10.30">
    <property type="entry name" value="TolB, C-terminal domain"/>
    <property type="match status" value="1"/>
</dbReference>
<dbReference type="SUPFAM" id="SSF63829">
    <property type="entry name" value="Calcium-dependent phosphotriesterase"/>
    <property type="match status" value="1"/>
</dbReference>
<evidence type="ECO:0000256" key="2">
    <source>
        <dbReference type="ARBA" id="ARBA00009191"/>
    </source>
</evidence>
<dbReference type="GO" id="GO:0005773">
    <property type="term" value="C:vacuole"/>
    <property type="evidence" value="ECO:0007669"/>
    <property type="project" value="UniProtKB-SubCell"/>
</dbReference>
<keyword evidence="4" id="KW-0325">Glycoprotein</keyword>
<comment type="subcellular location">
    <subcellularLocation>
        <location evidence="1">Vacuole</location>
    </subcellularLocation>
</comment>
<comment type="caution">
    <text evidence="6">The sequence shown here is derived from an EMBL/GenBank/DDBJ whole genome shotgun (WGS) entry which is preliminary data.</text>
</comment>
<proteinExistence type="inferred from homology"/>
<evidence type="ECO:0000259" key="5">
    <source>
        <dbReference type="Pfam" id="PF03088"/>
    </source>
</evidence>
<evidence type="ECO:0000256" key="3">
    <source>
        <dbReference type="ARBA" id="ARBA00022554"/>
    </source>
</evidence>
<sequence length="250" mass="28953">MQCLKNWTSIILDVDIISLLNLLKHSTPHNNFGNEDWCRICFYETSHCDLNQSPFSYLKNEHICGRPLGEDSGRVLKYNPKTKETTVLVRNLQFPNGLSLSKDGSFFVFYESSIGRLRSYWVEGYKVGTTKVMAVQPGFPDNIRTNDKGEFWMAIHCRRTFYTHVSAYYPKVRKFILKLPISARIQYLMQIGGRLHAMVVKFIPHGELFKVLKDRPGKVVRAASEVDEKDWKFWMGSVLVPFIAAYQLQD</sequence>
<dbReference type="InterPro" id="IPR011042">
    <property type="entry name" value="6-blade_b-propeller_TolB-like"/>
</dbReference>
<gene>
    <name evidence="6" type="ORF">LIER_39549</name>
</gene>
<evidence type="ECO:0000313" key="6">
    <source>
        <dbReference type="EMBL" id="GAA0163196.1"/>
    </source>
</evidence>
<evidence type="ECO:0000256" key="4">
    <source>
        <dbReference type="ARBA" id="ARBA00023180"/>
    </source>
</evidence>
<reference evidence="6 7" key="1">
    <citation type="submission" date="2024-01" db="EMBL/GenBank/DDBJ databases">
        <title>The complete chloroplast genome sequence of Lithospermum erythrorhizon: insights into the phylogenetic relationship among Boraginaceae species and the maternal lineages of purple gromwells.</title>
        <authorList>
            <person name="Okada T."/>
            <person name="Watanabe K."/>
        </authorList>
    </citation>
    <scope>NUCLEOTIDE SEQUENCE [LARGE SCALE GENOMIC DNA]</scope>
</reference>